<proteinExistence type="predicted"/>
<reference evidence="1 2" key="1">
    <citation type="submission" date="2015-10" db="EMBL/GenBank/DDBJ databases">
        <title>Draft genome sequence of Streptomyces cellostaticus DSM 40189, type strain for the species Streptomyces cellostaticus.</title>
        <authorList>
            <person name="Ruckert C."/>
            <person name="Winkler A."/>
            <person name="Kalinowski J."/>
            <person name="Kampfer P."/>
            <person name="Glaeser S."/>
        </authorList>
    </citation>
    <scope>NUCLEOTIDE SEQUENCE [LARGE SCALE GENOMIC DNA]</scope>
    <source>
        <strain evidence="1 2">DSM 40189</strain>
    </source>
</reference>
<protein>
    <recommendedName>
        <fullName evidence="3">F5/8 type C domain-containing protein</fullName>
    </recommendedName>
</protein>
<dbReference type="Proteomes" id="UP000054241">
    <property type="component" value="Unassembled WGS sequence"/>
</dbReference>
<comment type="caution">
    <text evidence="1">The sequence shown here is derived from an EMBL/GenBank/DDBJ whole genome shotgun (WGS) entry which is preliminary data.</text>
</comment>
<name>A0A101N4Y7_9ACTN</name>
<organism evidence="1 2">
    <name type="scientific">Streptomyces cellostaticus</name>
    <dbReference type="NCBI Taxonomy" id="67285"/>
    <lineage>
        <taxon>Bacteria</taxon>
        <taxon>Bacillati</taxon>
        <taxon>Actinomycetota</taxon>
        <taxon>Actinomycetes</taxon>
        <taxon>Kitasatosporales</taxon>
        <taxon>Streptomycetaceae</taxon>
        <taxon>Streptomyces</taxon>
    </lineage>
</organism>
<evidence type="ECO:0000313" key="2">
    <source>
        <dbReference type="Proteomes" id="UP000054241"/>
    </source>
</evidence>
<keyword evidence="2" id="KW-1185">Reference proteome</keyword>
<evidence type="ECO:0008006" key="3">
    <source>
        <dbReference type="Google" id="ProtNLM"/>
    </source>
</evidence>
<dbReference type="AlphaFoldDB" id="A0A101N4Y7"/>
<dbReference type="EMBL" id="LMWL01000109">
    <property type="protein sequence ID" value="KUM86651.1"/>
    <property type="molecule type" value="Genomic_DNA"/>
</dbReference>
<evidence type="ECO:0000313" key="1">
    <source>
        <dbReference type="EMBL" id="KUM86651.1"/>
    </source>
</evidence>
<sequence>MWDPRYTSTVSTAGVWWRKIELRYHSRTRCAWGRISNGSRGDSVWVDWSANGGQTWKQLDVTKIPRGGHEVHTVAHNDAGYVMRACGKAGNRREIACTGWY</sequence>
<accession>A0A101N4Y7</accession>
<gene>
    <name evidence="1" type="ORF">AQI88_41170</name>
</gene>